<dbReference type="AlphaFoldDB" id="A0AAV7S866"/>
<name>A0AAV7S866_PLEWA</name>
<keyword evidence="2" id="KW-1185">Reference proteome</keyword>
<comment type="caution">
    <text evidence="1">The sequence shown here is derived from an EMBL/GenBank/DDBJ whole genome shotgun (WGS) entry which is preliminary data.</text>
</comment>
<organism evidence="1 2">
    <name type="scientific">Pleurodeles waltl</name>
    <name type="common">Iberian ribbed newt</name>
    <dbReference type="NCBI Taxonomy" id="8319"/>
    <lineage>
        <taxon>Eukaryota</taxon>
        <taxon>Metazoa</taxon>
        <taxon>Chordata</taxon>
        <taxon>Craniata</taxon>
        <taxon>Vertebrata</taxon>
        <taxon>Euteleostomi</taxon>
        <taxon>Amphibia</taxon>
        <taxon>Batrachia</taxon>
        <taxon>Caudata</taxon>
        <taxon>Salamandroidea</taxon>
        <taxon>Salamandridae</taxon>
        <taxon>Pleurodelinae</taxon>
        <taxon>Pleurodeles</taxon>
    </lineage>
</organism>
<dbReference type="Proteomes" id="UP001066276">
    <property type="component" value="Chromosome 4_2"/>
</dbReference>
<gene>
    <name evidence="1" type="ORF">NDU88_000578</name>
</gene>
<reference evidence="1" key="1">
    <citation type="journal article" date="2022" name="bioRxiv">
        <title>Sequencing and chromosome-scale assembly of the giantPleurodeles waltlgenome.</title>
        <authorList>
            <person name="Brown T."/>
            <person name="Elewa A."/>
            <person name="Iarovenko S."/>
            <person name="Subramanian E."/>
            <person name="Araus A.J."/>
            <person name="Petzold A."/>
            <person name="Susuki M."/>
            <person name="Suzuki K.-i.T."/>
            <person name="Hayashi T."/>
            <person name="Toyoda A."/>
            <person name="Oliveira C."/>
            <person name="Osipova E."/>
            <person name="Leigh N.D."/>
            <person name="Simon A."/>
            <person name="Yun M.H."/>
        </authorList>
    </citation>
    <scope>NUCLEOTIDE SEQUENCE</scope>
    <source>
        <strain evidence="1">20211129_DDA</strain>
        <tissue evidence="1">Liver</tissue>
    </source>
</reference>
<proteinExistence type="predicted"/>
<evidence type="ECO:0000313" key="2">
    <source>
        <dbReference type="Proteomes" id="UP001066276"/>
    </source>
</evidence>
<protein>
    <submittedName>
        <fullName evidence="1">Uncharacterized protein</fullName>
    </submittedName>
</protein>
<accession>A0AAV7S866</accession>
<dbReference type="EMBL" id="JANPWB010000008">
    <property type="protein sequence ID" value="KAJ1160076.1"/>
    <property type="molecule type" value="Genomic_DNA"/>
</dbReference>
<sequence>MCGSDDTAQLPDSERADALGYADTEVFEIRELIIVFLKWFTLDSARTFEKRLEYTCAGRTTLHNFRILSVLMCSVTWIRKYAS</sequence>
<evidence type="ECO:0000313" key="1">
    <source>
        <dbReference type="EMBL" id="KAJ1160076.1"/>
    </source>
</evidence>